<keyword evidence="3" id="KW-1185">Reference proteome</keyword>
<reference evidence="2" key="1">
    <citation type="submission" date="2022-03" db="EMBL/GenBank/DDBJ databases">
        <authorList>
            <person name="Martin H S."/>
        </authorList>
    </citation>
    <scope>NUCLEOTIDE SEQUENCE</scope>
</reference>
<dbReference type="InterPro" id="IPR023631">
    <property type="entry name" value="Amidase_dom"/>
</dbReference>
<evidence type="ECO:0000313" key="3">
    <source>
        <dbReference type="Proteomes" id="UP000837857"/>
    </source>
</evidence>
<feature type="non-terminal residue" evidence="2">
    <location>
        <position position="550"/>
    </location>
</feature>
<dbReference type="Pfam" id="PF01425">
    <property type="entry name" value="Amidase"/>
    <property type="match status" value="1"/>
</dbReference>
<evidence type="ECO:0000313" key="2">
    <source>
        <dbReference type="EMBL" id="CAH2043661.1"/>
    </source>
</evidence>
<dbReference type="Gene3D" id="3.90.1300.10">
    <property type="entry name" value="Amidase signature (AS) domain"/>
    <property type="match status" value="1"/>
</dbReference>
<dbReference type="Proteomes" id="UP000837857">
    <property type="component" value="Chromosome 15"/>
</dbReference>
<gene>
    <name evidence="2" type="ORF">IPOD504_LOCUS4394</name>
</gene>
<accession>A0ABN8I0N9</accession>
<dbReference type="SUPFAM" id="SSF75304">
    <property type="entry name" value="Amidase signature (AS) enzymes"/>
    <property type="match status" value="1"/>
</dbReference>
<dbReference type="EMBL" id="OW152827">
    <property type="protein sequence ID" value="CAH2043661.1"/>
    <property type="molecule type" value="Genomic_DNA"/>
</dbReference>
<dbReference type="PANTHER" id="PTHR43372:SF4">
    <property type="entry name" value="FATTY-ACID AMIDE HYDROLASE 2"/>
    <property type="match status" value="1"/>
</dbReference>
<proteinExistence type="predicted"/>
<protein>
    <recommendedName>
        <fullName evidence="1">Amidase domain-containing protein</fullName>
    </recommendedName>
</protein>
<dbReference type="InterPro" id="IPR052739">
    <property type="entry name" value="FAAH2"/>
</dbReference>
<dbReference type="PIRSF" id="PIRSF001221">
    <property type="entry name" value="Amidase_fungi"/>
    <property type="match status" value="1"/>
</dbReference>
<organism evidence="2 3">
    <name type="scientific">Iphiclides podalirius</name>
    <name type="common">scarce swallowtail</name>
    <dbReference type="NCBI Taxonomy" id="110791"/>
    <lineage>
        <taxon>Eukaryota</taxon>
        <taxon>Metazoa</taxon>
        <taxon>Ecdysozoa</taxon>
        <taxon>Arthropoda</taxon>
        <taxon>Hexapoda</taxon>
        <taxon>Insecta</taxon>
        <taxon>Pterygota</taxon>
        <taxon>Neoptera</taxon>
        <taxon>Endopterygota</taxon>
        <taxon>Lepidoptera</taxon>
        <taxon>Glossata</taxon>
        <taxon>Ditrysia</taxon>
        <taxon>Papilionoidea</taxon>
        <taxon>Papilionidae</taxon>
        <taxon>Papilioninae</taxon>
        <taxon>Iphiclides</taxon>
    </lineage>
</organism>
<dbReference type="InterPro" id="IPR036928">
    <property type="entry name" value="AS_sf"/>
</dbReference>
<dbReference type="PANTHER" id="PTHR43372">
    <property type="entry name" value="FATTY-ACID AMIDE HYDROLASE"/>
    <property type="match status" value="1"/>
</dbReference>
<feature type="domain" description="Amidase" evidence="1">
    <location>
        <begin position="92"/>
        <end position="530"/>
    </location>
</feature>
<name>A0ABN8I0N9_9NEOP</name>
<evidence type="ECO:0000259" key="1">
    <source>
        <dbReference type="Pfam" id="PF01425"/>
    </source>
</evidence>
<sequence>MLGHASTGLRPVEAIRPVLRRIAGARRAVHCKQTTVIFTYERLAVAAIARLFFTLYYGTEGEKLPPITDKILTLSAIEVARKIRKKEITSVEVVEACIRRIGDVNPVVNCFVEDRFTAALKEAREADELVRSGTMTETQLAQEKPFLGVPFTTKDCIGVKGLHQTSGVVLRRDFIAEKDADVIKLLRDKGSIIIGITNVPELCMWWETHNHIHGRTKNPYNTTRIVGGSSGGEGCIQAVAGSIFGVGSDIGGSIRMPAYFNGVFGHKPSRNTVSNMGQYPIPQTELLHSFLGTGPITRHAVDLKPLLNIMAGDNSNKLNLSDKVDIGKLKVFYQFSNDAPLTDSVDPEIIAAMKKVVEFLDVKHKIQAEEIKIDRLKKSIAIWFANMKNQTKFGHFIMESNSVFAICKEFFKNIIGCSGNTLIGIVTSLFDYSGPEIGSEKYIHYLKVRDDLEKTFKDILGNNGVFLYPTHPTTAPYHNEPLFKALNFSYTAIINCLGFPSTTIPLGLSRDGLPIGIQVIANHNNDRLCLAMAEELDIAFGGWREPQKDS</sequence>